<evidence type="ECO:0000313" key="3">
    <source>
        <dbReference type="Proteomes" id="UP000034032"/>
    </source>
</evidence>
<feature type="transmembrane region" description="Helical" evidence="1">
    <location>
        <begin position="67"/>
        <end position="90"/>
    </location>
</feature>
<keyword evidence="1" id="KW-1133">Transmembrane helix</keyword>
<dbReference type="AlphaFoldDB" id="A0A0G1KDU2"/>
<comment type="caution">
    <text evidence="2">The sequence shown here is derived from an EMBL/GenBank/DDBJ whole genome shotgun (WGS) entry which is preliminary data.</text>
</comment>
<evidence type="ECO:0008006" key="4">
    <source>
        <dbReference type="Google" id="ProtNLM"/>
    </source>
</evidence>
<feature type="transmembrane region" description="Helical" evidence="1">
    <location>
        <begin position="34"/>
        <end position="55"/>
    </location>
</feature>
<feature type="transmembrane region" description="Helical" evidence="1">
    <location>
        <begin position="154"/>
        <end position="175"/>
    </location>
</feature>
<reference evidence="2 3" key="1">
    <citation type="journal article" date="2015" name="Nature">
        <title>rRNA introns, odd ribosomes, and small enigmatic genomes across a large radiation of phyla.</title>
        <authorList>
            <person name="Brown C.T."/>
            <person name="Hug L.A."/>
            <person name="Thomas B.C."/>
            <person name="Sharon I."/>
            <person name="Castelle C.J."/>
            <person name="Singh A."/>
            <person name="Wilkins M.J."/>
            <person name="Williams K.H."/>
            <person name="Banfield J.F."/>
        </authorList>
    </citation>
    <scope>NUCLEOTIDE SEQUENCE [LARGE SCALE GENOMIC DNA]</scope>
</reference>
<protein>
    <recommendedName>
        <fullName evidence="4">DUF5317 domain-containing protein</fullName>
    </recommendedName>
</protein>
<name>A0A0G1KDU2_9BACT</name>
<proteinExistence type="predicted"/>
<dbReference type="Proteomes" id="UP000034032">
    <property type="component" value="Unassembled WGS sequence"/>
</dbReference>
<feature type="transmembrane region" description="Helical" evidence="1">
    <location>
        <begin position="96"/>
        <end position="113"/>
    </location>
</feature>
<dbReference type="InterPro" id="IPR035168">
    <property type="entry name" value="DUF5317"/>
</dbReference>
<evidence type="ECO:0000256" key="1">
    <source>
        <dbReference type="SAM" id="Phobius"/>
    </source>
</evidence>
<accession>A0A0G1KDU2</accession>
<organism evidence="2 3">
    <name type="scientific">Candidatus Yanofskybacteria bacterium GW2011_GWA2_44_9</name>
    <dbReference type="NCBI Taxonomy" id="1619025"/>
    <lineage>
        <taxon>Bacteria</taxon>
        <taxon>Candidatus Yanofskyibacteriota</taxon>
    </lineage>
</organism>
<dbReference type="Pfam" id="PF17248">
    <property type="entry name" value="DUF5317"/>
    <property type="match status" value="1"/>
</dbReference>
<dbReference type="EMBL" id="LCJR01000013">
    <property type="protein sequence ID" value="KKT81896.1"/>
    <property type="molecule type" value="Genomic_DNA"/>
</dbReference>
<gene>
    <name evidence="2" type="ORF">UW79_C0013G0023</name>
</gene>
<sequence>MVALLLFALINRATTVCGVLIAILVPAVAFLSKDLTLVCGFVLMACITIVIDLFLGSRVRNGKKLKLSVFTFNARGVSKVAILIGSFGGYWISHDLYFVLSGLGCFLNLVAVSPNGGLMPVRKDFSDSILLDPAQHCFADEKTKLKILTDIFPISRVAAFSIGDLIMVLGLWYLAVSLMVRLSHFLY</sequence>
<evidence type="ECO:0000313" key="2">
    <source>
        <dbReference type="EMBL" id="KKT81896.1"/>
    </source>
</evidence>
<keyword evidence="1" id="KW-0472">Membrane</keyword>
<keyword evidence="1" id="KW-0812">Transmembrane</keyword>